<protein>
    <submittedName>
        <fullName evidence="1">Uncharacterized protein</fullName>
    </submittedName>
</protein>
<organism evidence="1 2">
    <name type="scientific">Eubacterium multiforme</name>
    <dbReference type="NCBI Taxonomy" id="83339"/>
    <lineage>
        <taxon>Bacteria</taxon>
        <taxon>Bacillati</taxon>
        <taxon>Bacillota</taxon>
        <taxon>Clostridia</taxon>
        <taxon>Eubacteriales</taxon>
        <taxon>Eubacteriaceae</taxon>
        <taxon>Eubacterium</taxon>
    </lineage>
</organism>
<dbReference type="RefSeq" id="WP_307488196.1">
    <property type="nucleotide sequence ID" value="NZ_JAUSUF010000020.1"/>
</dbReference>
<evidence type="ECO:0000313" key="1">
    <source>
        <dbReference type="EMBL" id="MDQ0151179.1"/>
    </source>
</evidence>
<sequence>MYIKVTNISDFLGFILDSLGNSEKSIRVFISDKQTHWGFENDKYNEKTKFTYVLFTHLYQVIYSDSVEDDDYTKILNSLKDYQEQSSNPFSITRFEKIKFDKDLNQLLVENELNTF</sequence>
<evidence type="ECO:0000313" key="2">
    <source>
        <dbReference type="Proteomes" id="UP001228504"/>
    </source>
</evidence>
<name>A0ABT9UY46_9FIRM</name>
<dbReference type="EMBL" id="JAUSUF010000020">
    <property type="protein sequence ID" value="MDQ0151179.1"/>
    <property type="molecule type" value="Genomic_DNA"/>
</dbReference>
<proteinExistence type="predicted"/>
<reference evidence="1 2" key="1">
    <citation type="submission" date="2023-07" db="EMBL/GenBank/DDBJ databases">
        <title>Genomic Encyclopedia of Type Strains, Phase IV (KMG-IV): sequencing the most valuable type-strain genomes for metagenomic binning, comparative biology and taxonomic classification.</title>
        <authorList>
            <person name="Goeker M."/>
        </authorList>
    </citation>
    <scope>NUCLEOTIDE SEQUENCE [LARGE SCALE GENOMIC DNA]</scope>
    <source>
        <strain evidence="1 2">DSM 20694</strain>
    </source>
</reference>
<gene>
    <name evidence="1" type="ORF">J2S18_003156</name>
</gene>
<keyword evidence="2" id="KW-1185">Reference proteome</keyword>
<dbReference type="Proteomes" id="UP001228504">
    <property type="component" value="Unassembled WGS sequence"/>
</dbReference>
<accession>A0ABT9UY46</accession>
<comment type="caution">
    <text evidence="1">The sequence shown here is derived from an EMBL/GenBank/DDBJ whole genome shotgun (WGS) entry which is preliminary data.</text>
</comment>